<keyword evidence="3" id="KW-1185">Reference proteome</keyword>
<dbReference type="AlphaFoldDB" id="A0A4P8I8I7"/>
<dbReference type="KEGG" id="arf:AR1Y2_0354"/>
<evidence type="ECO:0000313" key="3">
    <source>
        <dbReference type="Proteomes" id="UP000298653"/>
    </source>
</evidence>
<dbReference type="NCBIfam" id="TIGR03064">
    <property type="entry name" value="sortase_srtB"/>
    <property type="match status" value="1"/>
</dbReference>
<dbReference type="InterPro" id="IPR005754">
    <property type="entry name" value="Sortase"/>
</dbReference>
<dbReference type="EMBL" id="CP040058">
    <property type="protein sequence ID" value="QCP33808.1"/>
    <property type="molecule type" value="Genomic_DNA"/>
</dbReference>
<accession>A0A4P8I8I7</accession>
<evidence type="ECO:0000313" key="2">
    <source>
        <dbReference type="EMBL" id="QCP33808.1"/>
    </source>
</evidence>
<dbReference type="CDD" id="cd05826">
    <property type="entry name" value="Sortase_B"/>
    <property type="match status" value="1"/>
</dbReference>
<dbReference type="Gene3D" id="2.40.260.10">
    <property type="entry name" value="Sortase"/>
    <property type="match status" value="1"/>
</dbReference>
<dbReference type="InterPro" id="IPR023365">
    <property type="entry name" value="Sortase_dom-sf"/>
</dbReference>
<dbReference type="SUPFAM" id="SSF63817">
    <property type="entry name" value="Sortase"/>
    <property type="match status" value="1"/>
</dbReference>
<sequence length="239" mass="27764">MKKTLSNILLAVCIVVFLFSGWKLIGYFLEYKKADDEYDKIAQEAVKTKGKERVIDFNKLLKINPDTIGWVYAKETKIDYPVVLGKDNDYYLHTTFEGTKNSSGAVFMDCNGDKDFNSEHNIIYGHHMRNGSMFADLMEFREQSFINKQDTITLYTPKGKKDLKVISSYARKADKKIPITFGDRKDMKEYLEQILTQSDIQSKIPKKMVMKTKKLYTFVTCSYEQDDNRTFVHAIESKD</sequence>
<dbReference type="InterPro" id="IPR009835">
    <property type="entry name" value="SrtB"/>
</dbReference>
<keyword evidence="1" id="KW-0378">Hydrolase</keyword>
<dbReference type="Pfam" id="PF04203">
    <property type="entry name" value="Sortase"/>
    <property type="match status" value="1"/>
</dbReference>
<dbReference type="Proteomes" id="UP000298653">
    <property type="component" value="Chromosome"/>
</dbReference>
<name>A0A4P8I8I7_9FIRM</name>
<proteinExistence type="predicted"/>
<organism evidence="2 3">
    <name type="scientific">Anaerostipes rhamnosivorans</name>
    <dbReference type="NCBI Taxonomy" id="1229621"/>
    <lineage>
        <taxon>Bacteria</taxon>
        <taxon>Bacillati</taxon>
        <taxon>Bacillota</taxon>
        <taxon>Clostridia</taxon>
        <taxon>Lachnospirales</taxon>
        <taxon>Lachnospiraceae</taxon>
        <taxon>Anaerostipes</taxon>
    </lineage>
</organism>
<dbReference type="RefSeq" id="WP_137327432.1">
    <property type="nucleotide sequence ID" value="NZ_CP040058.1"/>
</dbReference>
<gene>
    <name evidence="2" type="ORF">AR1Y2_0354</name>
</gene>
<protein>
    <submittedName>
        <fullName evidence="2">NPQTN specific sortase B</fullName>
    </submittedName>
</protein>
<dbReference type="OrthoDB" id="9806013at2"/>
<reference evidence="2 3" key="1">
    <citation type="submission" date="2019-05" db="EMBL/GenBank/DDBJ databases">
        <title>Complete genome sequencing of Anaerostipes rhamnosivorans.</title>
        <authorList>
            <person name="Bui T.P.N."/>
            <person name="de Vos W.M."/>
        </authorList>
    </citation>
    <scope>NUCLEOTIDE SEQUENCE [LARGE SCALE GENOMIC DNA]</scope>
    <source>
        <strain evidence="2 3">1y2</strain>
    </source>
</reference>
<evidence type="ECO:0000256" key="1">
    <source>
        <dbReference type="ARBA" id="ARBA00022801"/>
    </source>
</evidence>
<dbReference type="GO" id="GO:0016787">
    <property type="term" value="F:hydrolase activity"/>
    <property type="evidence" value="ECO:0007669"/>
    <property type="project" value="UniProtKB-KW"/>
</dbReference>